<dbReference type="EMBL" id="GEDC01014155">
    <property type="protein sequence ID" value="JAS23143.1"/>
    <property type="molecule type" value="Transcribed_RNA"/>
</dbReference>
<proteinExistence type="inferred from homology"/>
<dbReference type="InterPro" id="IPR010614">
    <property type="entry name" value="RAD3-like_helicase_DEAD"/>
</dbReference>
<feature type="coiled-coil region" evidence="13">
    <location>
        <begin position="68"/>
        <end position="135"/>
    </location>
</feature>
<dbReference type="InterPro" id="IPR045028">
    <property type="entry name" value="DinG/Rad3-like"/>
</dbReference>
<comment type="similarity">
    <text evidence="3">Belongs to the DEAD box helicase family. DEAH subfamily. DDX11/CHL1 sub-subfamily.</text>
</comment>
<dbReference type="FunFam" id="3.40.50.300:FF:001250">
    <property type="entry name" value="Putative ATP-dependent RNA helicase DDX11"/>
    <property type="match status" value="1"/>
</dbReference>
<gene>
    <name evidence="16" type="ORF">g.34572</name>
    <name evidence="15" type="ORF">g.34573</name>
</gene>
<dbReference type="NCBIfam" id="TIGR00604">
    <property type="entry name" value="rad3"/>
    <property type="match status" value="1"/>
</dbReference>
<evidence type="ECO:0000256" key="1">
    <source>
        <dbReference type="ARBA" id="ARBA00001966"/>
    </source>
</evidence>
<dbReference type="PANTHER" id="PTHR11472:SF41">
    <property type="entry name" value="ATP-DEPENDENT DNA HELICASE DDX11-RELATED"/>
    <property type="match status" value="1"/>
</dbReference>
<dbReference type="Gene3D" id="3.40.50.300">
    <property type="entry name" value="P-loop containing nucleotide triphosphate hydrolases"/>
    <property type="match status" value="3"/>
</dbReference>
<evidence type="ECO:0000256" key="8">
    <source>
        <dbReference type="ARBA" id="ARBA00022840"/>
    </source>
</evidence>
<keyword evidence="13" id="KW-0175">Coiled coil</keyword>
<dbReference type="GO" id="GO:0006139">
    <property type="term" value="P:nucleobase-containing compound metabolic process"/>
    <property type="evidence" value="ECO:0007669"/>
    <property type="project" value="InterPro"/>
</dbReference>
<dbReference type="InterPro" id="IPR006554">
    <property type="entry name" value="Helicase-like_DEXD_c2"/>
</dbReference>
<keyword evidence="5" id="KW-0547">Nucleotide-binding</keyword>
<keyword evidence="6" id="KW-0378">Hydrolase</keyword>
<dbReference type="EMBL" id="GEDC01002826">
    <property type="protein sequence ID" value="JAS34472.1"/>
    <property type="molecule type" value="Transcribed_RNA"/>
</dbReference>
<comment type="cofactor">
    <cofactor evidence="1">
        <name>[4Fe-4S] cluster</name>
        <dbReference type="ChEBI" id="CHEBI:49883"/>
    </cofactor>
</comment>
<evidence type="ECO:0000256" key="9">
    <source>
        <dbReference type="ARBA" id="ARBA00023004"/>
    </source>
</evidence>
<dbReference type="SMART" id="SM00488">
    <property type="entry name" value="DEXDc2"/>
    <property type="match status" value="1"/>
</dbReference>
<evidence type="ECO:0000313" key="16">
    <source>
        <dbReference type="EMBL" id="JAS34472.1"/>
    </source>
</evidence>
<evidence type="ECO:0000259" key="14">
    <source>
        <dbReference type="PROSITE" id="PS51193"/>
    </source>
</evidence>
<evidence type="ECO:0000256" key="4">
    <source>
        <dbReference type="ARBA" id="ARBA00022723"/>
    </source>
</evidence>
<keyword evidence="4" id="KW-0479">Metal-binding</keyword>
<feature type="domain" description="Helicase ATP-binding" evidence="14">
    <location>
        <begin position="14"/>
        <end position="411"/>
    </location>
</feature>
<evidence type="ECO:0000256" key="3">
    <source>
        <dbReference type="ARBA" id="ARBA00008435"/>
    </source>
</evidence>
<keyword evidence="9" id="KW-0408">Iron</keyword>
<dbReference type="GO" id="GO:0016818">
    <property type="term" value="F:hydrolase activity, acting on acid anhydrides, in phosphorus-containing anhydrides"/>
    <property type="evidence" value="ECO:0007669"/>
    <property type="project" value="InterPro"/>
</dbReference>
<accession>A0A1B6DBS7</accession>
<dbReference type="GO" id="GO:0003677">
    <property type="term" value="F:DNA binding"/>
    <property type="evidence" value="ECO:0007669"/>
    <property type="project" value="InterPro"/>
</dbReference>
<reference evidence="15" key="1">
    <citation type="submission" date="2015-12" db="EMBL/GenBank/DDBJ databases">
        <title>De novo transcriptome assembly of four potential Pierce s Disease insect vectors from Arizona vineyards.</title>
        <authorList>
            <person name="Tassone E.E."/>
        </authorList>
    </citation>
    <scope>NUCLEOTIDE SEQUENCE</scope>
</reference>
<dbReference type="SMART" id="SM00491">
    <property type="entry name" value="HELICc2"/>
    <property type="match status" value="1"/>
</dbReference>
<dbReference type="InterPro" id="IPR013020">
    <property type="entry name" value="Rad3/Chl1-like"/>
</dbReference>
<evidence type="ECO:0000256" key="7">
    <source>
        <dbReference type="ARBA" id="ARBA00022806"/>
    </source>
</evidence>
<dbReference type="CDD" id="cd18788">
    <property type="entry name" value="SF2_C_XPD"/>
    <property type="match status" value="1"/>
</dbReference>
<dbReference type="GO" id="GO:0046872">
    <property type="term" value="F:metal ion binding"/>
    <property type="evidence" value="ECO:0007669"/>
    <property type="project" value="UniProtKB-KW"/>
</dbReference>
<dbReference type="SMART" id="SM00487">
    <property type="entry name" value="DEXDc"/>
    <property type="match status" value="1"/>
</dbReference>
<evidence type="ECO:0000256" key="12">
    <source>
        <dbReference type="ARBA" id="ARBA00023242"/>
    </source>
</evidence>
<dbReference type="InterPro" id="IPR014001">
    <property type="entry name" value="Helicase_ATP-bd"/>
</dbReference>
<keyword evidence="10" id="KW-0411">Iron-sulfur</keyword>
<dbReference type="SUPFAM" id="SSF52540">
    <property type="entry name" value="P-loop containing nucleoside triphosphate hydrolases"/>
    <property type="match status" value="1"/>
</dbReference>
<dbReference type="GO" id="GO:0003678">
    <property type="term" value="F:DNA helicase activity"/>
    <property type="evidence" value="ECO:0007669"/>
    <property type="project" value="InterPro"/>
</dbReference>
<comment type="subcellular location">
    <subcellularLocation>
        <location evidence="2">Nucleus</location>
    </subcellularLocation>
</comment>
<dbReference type="GO" id="GO:0005524">
    <property type="term" value="F:ATP binding"/>
    <property type="evidence" value="ECO:0007669"/>
    <property type="project" value="UniProtKB-KW"/>
</dbReference>
<dbReference type="Pfam" id="PF13307">
    <property type="entry name" value="Helicase_C_2"/>
    <property type="match status" value="1"/>
</dbReference>
<evidence type="ECO:0000256" key="6">
    <source>
        <dbReference type="ARBA" id="ARBA00022801"/>
    </source>
</evidence>
<dbReference type="InterPro" id="IPR006555">
    <property type="entry name" value="ATP-dep_Helicase_C"/>
</dbReference>
<dbReference type="InterPro" id="IPR027417">
    <property type="entry name" value="P-loop_NTPase"/>
</dbReference>
<organism evidence="15">
    <name type="scientific">Clastoptera arizonana</name>
    <name type="common">Arizona spittle bug</name>
    <dbReference type="NCBI Taxonomy" id="38151"/>
    <lineage>
        <taxon>Eukaryota</taxon>
        <taxon>Metazoa</taxon>
        <taxon>Ecdysozoa</taxon>
        <taxon>Arthropoda</taxon>
        <taxon>Hexapoda</taxon>
        <taxon>Insecta</taxon>
        <taxon>Pterygota</taxon>
        <taxon>Neoptera</taxon>
        <taxon>Paraneoptera</taxon>
        <taxon>Hemiptera</taxon>
        <taxon>Auchenorrhyncha</taxon>
        <taxon>Cercopoidea</taxon>
        <taxon>Clastopteridae</taxon>
        <taxon>Clastoptera</taxon>
    </lineage>
</organism>
<evidence type="ECO:0000313" key="15">
    <source>
        <dbReference type="EMBL" id="JAS23143.1"/>
    </source>
</evidence>
<keyword evidence="8" id="KW-0067">ATP-binding</keyword>
<dbReference type="GO" id="GO:0005634">
    <property type="term" value="C:nucleus"/>
    <property type="evidence" value="ECO:0007669"/>
    <property type="project" value="UniProtKB-SubCell"/>
</dbReference>
<dbReference type="InterPro" id="IPR014013">
    <property type="entry name" value="Helic_SF1/SF2_ATP-bd_DinG/Rad3"/>
</dbReference>
<evidence type="ECO:0000256" key="13">
    <source>
        <dbReference type="SAM" id="Coils"/>
    </source>
</evidence>
<dbReference type="GO" id="GO:0034085">
    <property type="term" value="P:establishment of sister chromatid cohesion"/>
    <property type="evidence" value="ECO:0007669"/>
    <property type="project" value="TreeGrafter"/>
</dbReference>
<keyword evidence="11" id="KW-0413">Isomerase</keyword>
<dbReference type="Pfam" id="PF06733">
    <property type="entry name" value="DEAD_2"/>
    <property type="match status" value="1"/>
</dbReference>
<keyword evidence="12" id="KW-0539">Nucleus</keyword>
<evidence type="ECO:0000256" key="2">
    <source>
        <dbReference type="ARBA" id="ARBA00004123"/>
    </source>
</evidence>
<dbReference type="PANTHER" id="PTHR11472">
    <property type="entry name" value="DNA REPAIR DEAD HELICASE RAD3/XP-D SUBFAMILY MEMBER"/>
    <property type="match status" value="1"/>
</dbReference>
<name>A0A1B6DBS7_9HEMI</name>
<dbReference type="PROSITE" id="PS51193">
    <property type="entry name" value="HELICASE_ATP_BIND_2"/>
    <property type="match status" value="1"/>
</dbReference>
<evidence type="ECO:0000256" key="10">
    <source>
        <dbReference type="ARBA" id="ARBA00023014"/>
    </source>
</evidence>
<evidence type="ECO:0000256" key="5">
    <source>
        <dbReference type="ARBA" id="ARBA00022741"/>
    </source>
</evidence>
<dbReference type="GO" id="GO:0051536">
    <property type="term" value="F:iron-sulfur cluster binding"/>
    <property type="evidence" value="ECO:0007669"/>
    <property type="project" value="UniProtKB-KW"/>
</dbReference>
<dbReference type="AlphaFoldDB" id="A0A1B6DBS7"/>
<evidence type="ECO:0000256" key="11">
    <source>
        <dbReference type="ARBA" id="ARBA00023235"/>
    </source>
</evidence>
<protein>
    <recommendedName>
        <fullName evidence="14">Helicase ATP-binding domain-containing protein</fullName>
    </recommendedName>
</protein>
<keyword evidence="7" id="KW-0347">Helicase</keyword>
<sequence length="869" mass="98013">MDDDCNIHQLTLKPPEEFKFPFPPYLIQKKFMSNLYMALEEKKLGIFESPTGTGKSLSIICGALCWLKDHERREKQVLEDKIESLKKEIVLVGNLDDWVKSQSRALELEHEQKILEQKLNKMKQHENKLEEIKKRTHSKKPSANQDLKKKEVLDDVKIEFSDIDEDLDILLEETEDLIKSDSEDEEEIEEHRVKIIVCSRTHSQLSQFVHEIKRSPYQEMCLVPLASRQNYCINPAVRKLKSITLINERCTDMQRKSKGKATITSNGGKTVKKSCTSKTCPYLSAQHAMTQLTEETLSSINDVESLVSHGERLSACPYYATRNAIPDAQIVVVPYNTLLHKRTRQACGLQVKGNVVIIDEAHNLIETIAQVHNALVTGHQLTHLRSQILQYRDKYHKKFSATNLLNIEQLIFVLGNLIRVIGGKPGSHPSENTKIVEAKLHSLSEFVLLAEIDNINIYNLIAFCNKSKLAHKLHGFTERYQPVVNINNAKNTQQQTGIKAFLKEIINRNAKSTREELENESQEIISNTPVLPVLAFLEALTNRTDDGRVVCTKKLTVGQSSLKFLLLNPASHFSEIVQQARSVIVAGGTMQPISEFREQLFLSAGAPLSRVLEYSCDHVIPPDHILPIALSQGPTNLQLDFSYQNRSSKVMLNEIGRVLSCVCSVVPAGIVCFFPSYDYEQMVYQFLEGSGDIAKLSIKKKIFREPKHSGQVDQVLSNYAAAVNEVKTNPKNKMSGALLFSVVGGKLSEGLNFSDDLGRCVIVVGMPYPNIKCPELQEKMSYLNSCVGNNAGKNHYENLCMKAVNQCIGRAVRHKEDYATVLLLDQRYARTTTQKLLPQWIKTSLQTHQKIGPALAQIARFFAAKRAIE</sequence>